<protein>
    <submittedName>
        <fullName evidence="4">Transferase</fullName>
    </submittedName>
</protein>
<dbReference type="Gene3D" id="3.30.559.10">
    <property type="entry name" value="Chloramphenicol acetyltransferase-like domain"/>
    <property type="match status" value="2"/>
</dbReference>
<name>A0A200RCR4_MACCD</name>
<dbReference type="InterPro" id="IPR023213">
    <property type="entry name" value="CAT-like_dom_sf"/>
</dbReference>
<organism evidence="4 5">
    <name type="scientific">Macleaya cordata</name>
    <name type="common">Five-seeded plume-poppy</name>
    <name type="synonym">Bocconia cordata</name>
    <dbReference type="NCBI Taxonomy" id="56857"/>
    <lineage>
        <taxon>Eukaryota</taxon>
        <taxon>Viridiplantae</taxon>
        <taxon>Streptophyta</taxon>
        <taxon>Embryophyta</taxon>
        <taxon>Tracheophyta</taxon>
        <taxon>Spermatophyta</taxon>
        <taxon>Magnoliopsida</taxon>
        <taxon>Ranunculales</taxon>
        <taxon>Papaveraceae</taxon>
        <taxon>Papaveroideae</taxon>
        <taxon>Macleaya</taxon>
    </lineage>
</organism>
<proteinExistence type="inferred from homology"/>
<evidence type="ECO:0000256" key="1">
    <source>
        <dbReference type="ARBA" id="ARBA00009861"/>
    </source>
</evidence>
<evidence type="ECO:0000313" key="4">
    <source>
        <dbReference type="EMBL" id="OVA20490.1"/>
    </source>
</evidence>
<dbReference type="STRING" id="56857.A0A200RCR4"/>
<dbReference type="Proteomes" id="UP000195402">
    <property type="component" value="Unassembled WGS sequence"/>
</dbReference>
<reference evidence="4 5" key="1">
    <citation type="journal article" date="2017" name="Mol. Plant">
        <title>The Genome of Medicinal Plant Macleaya cordata Provides New Insights into Benzylisoquinoline Alkaloids Metabolism.</title>
        <authorList>
            <person name="Liu X."/>
            <person name="Liu Y."/>
            <person name="Huang P."/>
            <person name="Ma Y."/>
            <person name="Qing Z."/>
            <person name="Tang Q."/>
            <person name="Cao H."/>
            <person name="Cheng P."/>
            <person name="Zheng Y."/>
            <person name="Yuan Z."/>
            <person name="Zhou Y."/>
            <person name="Liu J."/>
            <person name="Tang Z."/>
            <person name="Zhuo Y."/>
            <person name="Zhang Y."/>
            <person name="Yu L."/>
            <person name="Huang J."/>
            <person name="Yang P."/>
            <person name="Peng Q."/>
            <person name="Zhang J."/>
            <person name="Jiang W."/>
            <person name="Zhang Z."/>
            <person name="Lin K."/>
            <person name="Ro D.K."/>
            <person name="Chen X."/>
            <person name="Xiong X."/>
            <person name="Shang Y."/>
            <person name="Huang S."/>
            <person name="Zeng J."/>
        </authorList>
    </citation>
    <scope>NUCLEOTIDE SEQUENCE [LARGE SCALE GENOMIC DNA]</scope>
    <source>
        <strain evidence="5">cv. BLH2017</strain>
        <tissue evidence="4">Root</tissue>
    </source>
</reference>
<sequence length="444" mass="50422">MVMKVQIISRDTIKPSCPTPLHLRSFKLSLLDQLAPPIYVPIILFYAIDHNDKRRTIEDIEKCRSRLKKSLSETLTRFYPLAGRIKQDVSIDCNDDGVVYLDAFVNCKLSEVVNKQPDVDVLKLLFPCEPYSNWTGSQSSSGSEVVLLVQVNVFDCGGIAIALCISHKIADASSLTTFVNAWASTARGSGQTVGSRFEFVSLFSPMDLGFNTTTWIAKERVVTKRFVFDASKIAALRTNYACNASCVENPTRFEVVSAFMLRRLIEVTRARKEPVLGSYVASIAVNLRGRTVPPLPHQSFGNNCITSLTKFWTNECEKKNWINLVSGLRDAIRKIDNDFIRKLEYEYLNFVKENTEKLSDDQVEVVKLCFTSWCKFPYYEVNFGWGKPEWVSTITVPFKNVVVFMDTKSGDGIEAWLNMLEEDMAEFERDSEILDFDSTQIDRK</sequence>
<evidence type="ECO:0000313" key="5">
    <source>
        <dbReference type="Proteomes" id="UP000195402"/>
    </source>
</evidence>
<dbReference type="InParanoid" id="A0A200RCR4"/>
<comment type="similarity">
    <text evidence="1">Belongs to the plant acyltransferase family.</text>
</comment>
<dbReference type="EMBL" id="MVGT01000078">
    <property type="protein sequence ID" value="OVA20490.1"/>
    <property type="molecule type" value="Genomic_DNA"/>
</dbReference>
<dbReference type="AlphaFoldDB" id="A0A200RCR4"/>
<evidence type="ECO:0000256" key="2">
    <source>
        <dbReference type="ARBA" id="ARBA00022679"/>
    </source>
</evidence>
<keyword evidence="3" id="KW-0012">Acyltransferase</keyword>
<dbReference type="Pfam" id="PF02458">
    <property type="entry name" value="Transferase"/>
    <property type="match status" value="1"/>
</dbReference>
<evidence type="ECO:0000256" key="3">
    <source>
        <dbReference type="ARBA" id="ARBA00023315"/>
    </source>
</evidence>
<accession>A0A200RCR4</accession>
<comment type="caution">
    <text evidence="4">The sequence shown here is derived from an EMBL/GenBank/DDBJ whole genome shotgun (WGS) entry which is preliminary data.</text>
</comment>
<dbReference type="OrthoDB" id="671439at2759"/>
<gene>
    <name evidence="4" type="ORF">BVC80_1065g40</name>
</gene>
<keyword evidence="5" id="KW-1185">Reference proteome</keyword>
<dbReference type="PANTHER" id="PTHR31623:SF17">
    <property type="entry name" value="F21J9.9"/>
    <property type="match status" value="1"/>
</dbReference>
<dbReference type="OMA" id="NIMRSAL"/>
<dbReference type="GO" id="GO:0016746">
    <property type="term" value="F:acyltransferase activity"/>
    <property type="evidence" value="ECO:0007669"/>
    <property type="project" value="UniProtKB-KW"/>
</dbReference>
<keyword evidence="2 4" id="KW-0808">Transferase</keyword>
<dbReference type="PANTHER" id="PTHR31623">
    <property type="entry name" value="F21J9.9"/>
    <property type="match status" value="1"/>
</dbReference>